<proteinExistence type="predicted"/>
<gene>
    <name evidence="4" type="ORF">PFISCL1PPCAC_6429</name>
</gene>
<dbReference type="PROSITE" id="PS00236">
    <property type="entry name" value="NEUROTR_ION_CHANNEL"/>
    <property type="match status" value="1"/>
</dbReference>
<evidence type="ECO:0000256" key="2">
    <source>
        <dbReference type="ARBA" id="ARBA00023136"/>
    </source>
</evidence>
<dbReference type="InterPro" id="IPR018000">
    <property type="entry name" value="Neurotransmitter_ion_chnl_CS"/>
</dbReference>
<dbReference type="GO" id="GO:0016020">
    <property type="term" value="C:membrane"/>
    <property type="evidence" value="ECO:0007669"/>
    <property type="project" value="UniProtKB-SubCell"/>
</dbReference>
<dbReference type="Pfam" id="PF02931">
    <property type="entry name" value="Neur_chan_LBD"/>
    <property type="match status" value="1"/>
</dbReference>
<dbReference type="Gene3D" id="2.70.170.10">
    <property type="entry name" value="Neurotransmitter-gated ion-channel ligand-binding domain"/>
    <property type="match status" value="1"/>
</dbReference>
<dbReference type="SUPFAM" id="SSF63712">
    <property type="entry name" value="Nicotinic receptor ligand binding domain-like"/>
    <property type="match status" value="1"/>
</dbReference>
<sequence length="184" mass="21268">SEFFLSNNHKLLGTLMDKYDAGLSPFNTYSKQVNGSLIGRPPATIVHELSFVRLIRVEEREQQIYTVLVVITRWRDPRLSWDPNEFGGIDHIYVQYDQIWHPEVAACDSSEYTPVLPDSAVFVKINNTGHITADRAYTVTYICEFEIANFPFDKQFCKICFFLPMYKDQELLLKGTFSDDLVVL</sequence>
<comment type="subcellular location">
    <subcellularLocation>
        <location evidence="1">Membrane</location>
        <topology evidence="1">Multi-pass membrane protein</topology>
    </subcellularLocation>
</comment>
<keyword evidence="2" id="KW-0472">Membrane</keyword>
<feature type="non-terminal residue" evidence="4">
    <location>
        <position position="1"/>
    </location>
</feature>
<dbReference type="GO" id="GO:0004888">
    <property type="term" value="F:transmembrane signaling receptor activity"/>
    <property type="evidence" value="ECO:0007669"/>
    <property type="project" value="InterPro"/>
</dbReference>
<protein>
    <recommendedName>
        <fullName evidence="3">Neurotransmitter-gated ion-channel ligand-binding domain-containing protein</fullName>
    </recommendedName>
</protein>
<dbReference type="EMBL" id="BTSY01000002">
    <property type="protein sequence ID" value="GMT15132.1"/>
    <property type="molecule type" value="Genomic_DNA"/>
</dbReference>
<name>A0AAV5VA69_9BILA</name>
<dbReference type="GO" id="GO:0005230">
    <property type="term" value="F:extracellular ligand-gated monoatomic ion channel activity"/>
    <property type="evidence" value="ECO:0007669"/>
    <property type="project" value="InterPro"/>
</dbReference>
<evidence type="ECO:0000313" key="5">
    <source>
        <dbReference type="Proteomes" id="UP001432322"/>
    </source>
</evidence>
<dbReference type="InterPro" id="IPR036734">
    <property type="entry name" value="Neur_chan_lig-bd_sf"/>
</dbReference>
<feature type="non-terminal residue" evidence="4">
    <location>
        <position position="184"/>
    </location>
</feature>
<feature type="domain" description="Neurotransmitter-gated ion-channel ligand-binding" evidence="3">
    <location>
        <begin position="10"/>
        <end position="174"/>
    </location>
</feature>
<comment type="caution">
    <text evidence="4">The sequence shown here is derived from an EMBL/GenBank/DDBJ whole genome shotgun (WGS) entry which is preliminary data.</text>
</comment>
<evidence type="ECO:0000256" key="1">
    <source>
        <dbReference type="ARBA" id="ARBA00004141"/>
    </source>
</evidence>
<organism evidence="4 5">
    <name type="scientific">Pristionchus fissidentatus</name>
    <dbReference type="NCBI Taxonomy" id="1538716"/>
    <lineage>
        <taxon>Eukaryota</taxon>
        <taxon>Metazoa</taxon>
        <taxon>Ecdysozoa</taxon>
        <taxon>Nematoda</taxon>
        <taxon>Chromadorea</taxon>
        <taxon>Rhabditida</taxon>
        <taxon>Rhabditina</taxon>
        <taxon>Diplogasteromorpha</taxon>
        <taxon>Diplogasteroidea</taxon>
        <taxon>Neodiplogasteridae</taxon>
        <taxon>Pristionchus</taxon>
    </lineage>
</organism>
<dbReference type="CDD" id="cd18989">
    <property type="entry name" value="LGIC_ECD_cation"/>
    <property type="match status" value="1"/>
</dbReference>
<accession>A0AAV5VA69</accession>
<dbReference type="Proteomes" id="UP001432322">
    <property type="component" value="Unassembled WGS sequence"/>
</dbReference>
<evidence type="ECO:0000259" key="3">
    <source>
        <dbReference type="Pfam" id="PF02931"/>
    </source>
</evidence>
<reference evidence="4" key="1">
    <citation type="submission" date="2023-10" db="EMBL/GenBank/DDBJ databases">
        <title>Genome assembly of Pristionchus species.</title>
        <authorList>
            <person name="Yoshida K."/>
            <person name="Sommer R.J."/>
        </authorList>
    </citation>
    <scope>NUCLEOTIDE SEQUENCE</scope>
    <source>
        <strain evidence="4">RS5133</strain>
    </source>
</reference>
<dbReference type="PANTHER" id="PTHR18945">
    <property type="entry name" value="NEUROTRANSMITTER GATED ION CHANNEL"/>
    <property type="match status" value="1"/>
</dbReference>
<evidence type="ECO:0000313" key="4">
    <source>
        <dbReference type="EMBL" id="GMT15132.1"/>
    </source>
</evidence>
<keyword evidence="5" id="KW-1185">Reference proteome</keyword>
<dbReference type="InterPro" id="IPR006202">
    <property type="entry name" value="Neur_chan_lig-bd"/>
</dbReference>
<dbReference type="AlphaFoldDB" id="A0AAV5VA69"/>
<dbReference type="InterPro" id="IPR006201">
    <property type="entry name" value="Neur_channel"/>
</dbReference>